<gene>
    <name evidence="1" type="ORF">R1sor_015047</name>
</gene>
<organism evidence="1 2">
    <name type="scientific">Riccia sorocarpa</name>
    <dbReference type="NCBI Taxonomy" id="122646"/>
    <lineage>
        <taxon>Eukaryota</taxon>
        <taxon>Viridiplantae</taxon>
        <taxon>Streptophyta</taxon>
        <taxon>Embryophyta</taxon>
        <taxon>Marchantiophyta</taxon>
        <taxon>Marchantiopsida</taxon>
        <taxon>Marchantiidae</taxon>
        <taxon>Marchantiales</taxon>
        <taxon>Ricciaceae</taxon>
        <taxon>Riccia</taxon>
    </lineage>
</organism>
<dbReference type="EMBL" id="JBJQOH010000004">
    <property type="protein sequence ID" value="KAL3688738.1"/>
    <property type="molecule type" value="Genomic_DNA"/>
</dbReference>
<accession>A0ABD3HBF5</accession>
<proteinExistence type="predicted"/>
<dbReference type="AlphaFoldDB" id="A0ABD3HBF5"/>
<keyword evidence="2" id="KW-1185">Reference proteome</keyword>
<evidence type="ECO:0000313" key="2">
    <source>
        <dbReference type="Proteomes" id="UP001633002"/>
    </source>
</evidence>
<evidence type="ECO:0000313" key="1">
    <source>
        <dbReference type="EMBL" id="KAL3688738.1"/>
    </source>
</evidence>
<name>A0ABD3HBF5_9MARC</name>
<reference evidence="1 2" key="1">
    <citation type="submission" date="2024-09" db="EMBL/GenBank/DDBJ databases">
        <title>Chromosome-scale assembly of Riccia sorocarpa.</title>
        <authorList>
            <person name="Paukszto L."/>
        </authorList>
    </citation>
    <scope>NUCLEOTIDE SEQUENCE [LARGE SCALE GENOMIC DNA]</scope>
    <source>
        <strain evidence="1">LP-2024</strain>
        <tissue evidence="1">Aerial parts of the thallus</tissue>
    </source>
</reference>
<sequence>MGEDIFEDVKDPYPGWPGVRRDPHLLSAFDAAMSVSAPNELGKMDLKSFSYQRVLELPQNYDGNKIFEFPPVTGHTTSKRNGFREGMDRRNDCFLWTSPPSAVRLQATASVLNKLEIGGLTLEMTEKEKHALFQGIASVAHPDKVLNMIRSIKRAAGPVAELSAIVSMQKNKIFRTVQRSLFPGQADKDSRSFVFKMPHEGENSRVHLVNRMRRGGNLEGA</sequence>
<protein>
    <submittedName>
        <fullName evidence="1">Uncharacterized protein</fullName>
    </submittedName>
</protein>
<dbReference type="Proteomes" id="UP001633002">
    <property type="component" value="Unassembled WGS sequence"/>
</dbReference>
<comment type="caution">
    <text evidence="1">The sequence shown here is derived from an EMBL/GenBank/DDBJ whole genome shotgun (WGS) entry which is preliminary data.</text>
</comment>